<evidence type="ECO:0000313" key="2">
    <source>
        <dbReference type="Proteomes" id="UP001164250"/>
    </source>
</evidence>
<evidence type="ECO:0000313" key="1">
    <source>
        <dbReference type="EMBL" id="KAJ0097124.1"/>
    </source>
</evidence>
<organism evidence="1 2">
    <name type="scientific">Pistacia atlantica</name>
    <dbReference type="NCBI Taxonomy" id="434234"/>
    <lineage>
        <taxon>Eukaryota</taxon>
        <taxon>Viridiplantae</taxon>
        <taxon>Streptophyta</taxon>
        <taxon>Embryophyta</taxon>
        <taxon>Tracheophyta</taxon>
        <taxon>Spermatophyta</taxon>
        <taxon>Magnoliopsida</taxon>
        <taxon>eudicotyledons</taxon>
        <taxon>Gunneridae</taxon>
        <taxon>Pentapetalae</taxon>
        <taxon>rosids</taxon>
        <taxon>malvids</taxon>
        <taxon>Sapindales</taxon>
        <taxon>Anacardiaceae</taxon>
        <taxon>Pistacia</taxon>
    </lineage>
</organism>
<reference evidence="2" key="1">
    <citation type="journal article" date="2023" name="G3 (Bethesda)">
        <title>Genome assembly and association tests identify interacting loci associated with vigor, precocity, and sex in interspecific pistachio rootstocks.</title>
        <authorList>
            <person name="Palmer W."/>
            <person name="Jacygrad E."/>
            <person name="Sagayaradj S."/>
            <person name="Cavanaugh K."/>
            <person name="Han R."/>
            <person name="Bertier L."/>
            <person name="Beede B."/>
            <person name="Kafkas S."/>
            <person name="Golino D."/>
            <person name="Preece J."/>
            <person name="Michelmore R."/>
        </authorList>
    </citation>
    <scope>NUCLEOTIDE SEQUENCE [LARGE SCALE GENOMIC DNA]</scope>
</reference>
<dbReference type="Proteomes" id="UP001164250">
    <property type="component" value="Chromosome 5"/>
</dbReference>
<sequence>MSVTACKNLTEIFVLDGEDDNDNNEVIEFCQLRFLALYYLPRLTSFYSLVKKPATLQERQKDEPKSLFTSFYFKAALKKFYAALIQERHATLPERQKDELTPLFNRKVVFRNLEALELTTIDYGKIWDSQSLTLTSSPYKNLTRLIVSDCNKLKCVFPSSIVKSFDQLQHLEINYCKVLKEIVEKGEGEEDTKFFFPQVTFLSLKRLPELESFYPGRHTSEWPMLKNLEVCYCDKVKIFNSKSSEEQLDISVPQSLFLFEKINPHLEKLTLSKMDNVTIWQGQLPSNQFWRLKVLRVGRDKSQFIRSYKERFSHREEENHTETPTQMRMSLFYLQNLEDLHVFECDKLMNLAPSTVSFYNLTVLKVRHCNGMMNLITSSTAKSLEQLRELEIEACKMMIEVVAEGDAGRDEIIVFKNLESLSLDHLESLKCFCSGNCTFVFPALEDLLVKNCPKMKIFCGGVLKTPNLKDDLNATIQQSYKLYKKRERWQLIVIFLWSIVVMVYLNLSPRRFLFLHKVNAVQLILDGNMETIILFIFYSSRICRNKLLLWSSASRRENYNI</sequence>
<protein>
    <submittedName>
        <fullName evidence="1">Uncharacterized protein</fullName>
    </submittedName>
</protein>
<accession>A0ACC1BDU9</accession>
<gene>
    <name evidence="1" type="ORF">Patl1_27542</name>
</gene>
<name>A0ACC1BDU9_9ROSI</name>
<comment type="caution">
    <text evidence="1">The sequence shown here is derived from an EMBL/GenBank/DDBJ whole genome shotgun (WGS) entry which is preliminary data.</text>
</comment>
<dbReference type="EMBL" id="CM047901">
    <property type="protein sequence ID" value="KAJ0097124.1"/>
    <property type="molecule type" value="Genomic_DNA"/>
</dbReference>
<keyword evidence="2" id="KW-1185">Reference proteome</keyword>
<proteinExistence type="predicted"/>